<feature type="domain" description="Glycosyl transferase family 28 C-terminal" evidence="9">
    <location>
        <begin position="250"/>
        <end position="365"/>
    </location>
</feature>
<dbReference type="EMBL" id="AUPL01004154">
    <property type="protein sequence ID" value="ESL08148.1"/>
    <property type="molecule type" value="Genomic_DNA"/>
</dbReference>
<gene>
    <name evidence="10" type="ORF">TRSC58_04154</name>
</gene>
<dbReference type="PANTHER" id="PTHR12154:SF4">
    <property type="entry name" value="UDP-N-ACETYLGLUCOSAMINE TRANSFERASE SUBUNIT ALG14 HOMOLOG"/>
    <property type="match status" value="1"/>
</dbReference>
<dbReference type="OrthoDB" id="17098at2759"/>
<evidence type="ECO:0000313" key="10">
    <source>
        <dbReference type="EMBL" id="ESL08148.1"/>
    </source>
</evidence>
<evidence type="ECO:0000256" key="3">
    <source>
        <dbReference type="ARBA" id="ARBA00017467"/>
    </source>
</evidence>
<keyword evidence="4 8" id="KW-0812">Transmembrane</keyword>
<evidence type="ECO:0000256" key="5">
    <source>
        <dbReference type="ARBA" id="ARBA00022824"/>
    </source>
</evidence>
<dbReference type="Pfam" id="PF04101">
    <property type="entry name" value="Glyco_tran_28_C"/>
    <property type="match status" value="1"/>
</dbReference>
<dbReference type="GO" id="GO:0006488">
    <property type="term" value="P:dolichol-linked oligosaccharide biosynthetic process"/>
    <property type="evidence" value="ECO:0007669"/>
    <property type="project" value="InterPro"/>
</dbReference>
<dbReference type="PANTHER" id="PTHR12154">
    <property type="entry name" value="GLYCOSYL TRANSFERASE-RELATED"/>
    <property type="match status" value="1"/>
</dbReference>
<dbReference type="Pfam" id="PF08660">
    <property type="entry name" value="Alg14"/>
    <property type="match status" value="1"/>
</dbReference>
<dbReference type="SUPFAM" id="SSF53756">
    <property type="entry name" value="UDP-Glycosyltransferase/glycogen phosphorylase"/>
    <property type="match status" value="1"/>
</dbReference>
<dbReference type="VEuPathDB" id="TriTrypDB:TRSC58_04154"/>
<dbReference type="InterPro" id="IPR007235">
    <property type="entry name" value="Glyco_trans_28_C"/>
</dbReference>
<comment type="caution">
    <text evidence="10">The sequence shown here is derived from an EMBL/GenBank/DDBJ whole genome shotgun (WGS) entry which is preliminary data.</text>
</comment>
<keyword evidence="10" id="KW-0808">Transferase</keyword>
<dbReference type="InterPro" id="IPR013969">
    <property type="entry name" value="Oligosacch_biosynth_Alg14"/>
</dbReference>
<dbReference type="Proteomes" id="UP000031737">
    <property type="component" value="Unassembled WGS sequence"/>
</dbReference>
<feature type="transmembrane region" description="Helical" evidence="8">
    <location>
        <begin position="137"/>
        <end position="164"/>
    </location>
</feature>
<evidence type="ECO:0000256" key="1">
    <source>
        <dbReference type="ARBA" id="ARBA00004389"/>
    </source>
</evidence>
<evidence type="ECO:0000256" key="4">
    <source>
        <dbReference type="ARBA" id="ARBA00022692"/>
    </source>
</evidence>
<evidence type="ECO:0000256" key="6">
    <source>
        <dbReference type="ARBA" id="ARBA00022989"/>
    </source>
</evidence>
<dbReference type="Gene3D" id="3.40.50.2000">
    <property type="entry name" value="Glycogen Phosphorylase B"/>
    <property type="match status" value="2"/>
</dbReference>
<sequence>MGLILLIALFLVGFVWRFVRIVRGQPASVYRGREVPLNVCVVLGSGGHTSEMMRAIRALPLDVWRANRPFYVVSATDDHSAALATEFEKGHFRRCCRLHTIPRAREVGQSYFLSIFTTLHALGSSLRLIVAEKPDVLLLNGPGVCVPVVAAALLVATLFPSWYYPRPGIAYMESFTCVRHMSLSGRLLRPFCDVCTVHWRPLYDACLGGRRRNNRSLFYVGLSQDAADAPLPPTAPRRASPHSPSGEQVALVTVGSTQFDSLIRALDDEGVCEAMAMRGITRLLIQKGASTYNMRIRAANSVTVDVFAYLPKLQEVIQDAALVISHAGAGTILEALECKRPLVVVPNRALMSDHQLELAEALSAARYLFCVQVGDICRELQTLDFSALRVFPGTNAAALRDALLPLLAVGDTTASGTLK</sequence>
<dbReference type="GO" id="GO:0004577">
    <property type="term" value="F:N-acetylglucosaminyldiphosphodolichol N-acetylglucosaminyltransferase activity"/>
    <property type="evidence" value="ECO:0007669"/>
    <property type="project" value="TreeGrafter"/>
</dbReference>
<organism evidence="10 11">
    <name type="scientific">Trypanosoma rangeli SC58</name>
    <dbReference type="NCBI Taxonomy" id="429131"/>
    <lineage>
        <taxon>Eukaryota</taxon>
        <taxon>Discoba</taxon>
        <taxon>Euglenozoa</taxon>
        <taxon>Kinetoplastea</taxon>
        <taxon>Metakinetoplastina</taxon>
        <taxon>Trypanosomatida</taxon>
        <taxon>Trypanosomatidae</taxon>
        <taxon>Trypanosoma</taxon>
        <taxon>Herpetosoma</taxon>
    </lineage>
</organism>
<name>A0A061IYD0_TRYRA</name>
<evidence type="ECO:0000256" key="7">
    <source>
        <dbReference type="ARBA" id="ARBA00023136"/>
    </source>
</evidence>
<keyword evidence="6 8" id="KW-1133">Transmembrane helix</keyword>
<comment type="similarity">
    <text evidence="2">Belongs to the ALG14 family.</text>
</comment>
<evidence type="ECO:0000313" key="11">
    <source>
        <dbReference type="Proteomes" id="UP000031737"/>
    </source>
</evidence>
<evidence type="ECO:0000259" key="9">
    <source>
        <dbReference type="Pfam" id="PF04101"/>
    </source>
</evidence>
<keyword evidence="11" id="KW-1185">Reference proteome</keyword>
<keyword evidence="5" id="KW-0256">Endoplasmic reticulum</keyword>
<proteinExistence type="inferred from homology"/>
<evidence type="ECO:0000256" key="8">
    <source>
        <dbReference type="SAM" id="Phobius"/>
    </source>
</evidence>
<comment type="subcellular location">
    <subcellularLocation>
        <location evidence="1">Endoplasmic reticulum membrane</location>
        <topology evidence="1">Single-pass membrane protein</topology>
    </subcellularLocation>
</comment>
<dbReference type="AlphaFoldDB" id="A0A061IYD0"/>
<reference evidence="10 11" key="1">
    <citation type="submission" date="2013-07" db="EMBL/GenBank/DDBJ databases">
        <authorList>
            <person name="Stoco P.H."/>
            <person name="Wagner G."/>
            <person name="Gerber A."/>
            <person name="Zaha A."/>
            <person name="Thompson C."/>
            <person name="Bartholomeu D.C."/>
            <person name="Luckemeyer D.D."/>
            <person name="Bahia D."/>
            <person name="Loreto E."/>
            <person name="Prestes E.B."/>
            <person name="Lima F.M."/>
            <person name="Rodrigues-Luiz G."/>
            <person name="Vallejo G.A."/>
            <person name="Filho J.F."/>
            <person name="Monteiro K.M."/>
            <person name="Tyler K.M."/>
            <person name="de Almeida L.G."/>
            <person name="Ortiz M.F."/>
            <person name="Siervo M.A."/>
            <person name="de Moraes M.H."/>
            <person name="Cunha O.L."/>
            <person name="Mendonca-Neto R."/>
            <person name="Silva R."/>
            <person name="Teixeira S.M."/>
            <person name="Murta S.M."/>
            <person name="Sincero T.C."/>
            <person name="Mendes T.A."/>
            <person name="Urmenyi T.P."/>
            <person name="Silva V.G."/>
            <person name="da Rocha W.D."/>
            <person name="Andersson B."/>
            <person name="Romanha A.J."/>
            <person name="Steindel M."/>
            <person name="de Vasconcelos A.T."/>
            <person name="Grisard E.C."/>
        </authorList>
    </citation>
    <scope>NUCLEOTIDE SEQUENCE [LARGE SCALE GENOMIC DNA]</scope>
    <source>
        <strain evidence="10 11">SC58</strain>
    </source>
</reference>
<protein>
    <recommendedName>
        <fullName evidence="3">UDP-N-acetylglucosamine transferase subunit ALG14</fullName>
    </recommendedName>
</protein>
<evidence type="ECO:0000256" key="2">
    <source>
        <dbReference type="ARBA" id="ARBA00009731"/>
    </source>
</evidence>
<keyword evidence="7 8" id="KW-0472">Membrane</keyword>
<dbReference type="GO" id="GO:0043541">
    <property type="term" value="C:UDP-N-acetylglucosamine transferase complex"/>
    <property type="evidence" value="ECO:0007669"/>
    <property type="project" value="TreeGrafter"/>
</dbReference>
<accession>A0A061IYD0</accession>